<dbReference type="EMBL" id="AAYY01000010">
    <property type="protein sequence ID" value="EDP42742.1"/>
    <property type="molecule type" value="Genomic_DNA"/>
</dbReference>
<reference evidence="1 2" key="1">
    <citation type="journal article" date="2007" name="Proc. Natl. Acad. Sci. U.S.A.">
        <title>Dandruff-associated Malassezia genomes reveal convergent and divergent virulence traits shared with plant and human fungal pathogens.</title>
        <authorList>
            <person name="Xu J."/>
            <person name="Saunders C.W."/>
            <person name="Hu P."/>
            <person name="Grant R.A."/>
            <person name="Boekhout T."/>
            <person name="Kuramae E.E."/>
            <person name="Kronstad J.W."/>
            <person name="Deangelis Y.M."/>
            <person name="Reeder N.L."/>
            <person name="Johnstone K.R."/>
            <person name="Leland M."/>
            <person name="Fieno A.M."/>
            <person name="Begley W.M."/>
            <person name="Sun Y."/>
            <person name="Lacey M.P."/>
            <person name="Chaudhary T."/>
            <person name="Keough T."/>
            <person name="Chu L."/>
            <person name="Sears R."/>
            <person name="Yuan B."/>
            <person name="Dawson T.L.Jr."/>
        </authorList>
    </citation>
    <scope>NUCLEOTIDE SEQUENCE [LARGE SCALE GENOMIC DNA]</scope>
    <source>
        <strain evidence="2">ATCC MYA-4612 / CBS 7966</strain>
    </source>
</reference>
<name>A8Q6E6_MALGO</name>
<sequence>MSLERHRTRPGTYASYIVVQNYKKNGKRIRPYETVKPIAEKLHLDIDHSCDRDDAGCAADKIHKASKNGAKRILVCWEHKRLSDIADKLGVDGLEYPSDRFDVIFQLYDGKVQRIFSEECPSLDDRYSGWVGTKDSGLVDKSSWAKGAGKGA</sequence>
<organism evidence="1 2">
    <name type="scientific">Malassezia globosa (strain ATCC MYA-4612 / CBS 7966)</name>
    <name type="common">Dandruff-associated fungus</name>
    <dbReference type="NCBI Taxonomy" id="425265"/>
    <lineage>
        <taxon>Eukaryota</taxon>
        <taxon>Fungi</taxon>
        <taxon>Dikarya</taxon>
        <taxon>Basidiomycota</taxon>
        <taxon>Ustilaginomycotina</taxon>
        <taxon>Malasseziomycetes</taxon>
        <taxon>Malasseziales</taxon>
        <taxon>Malasseziaceae</taxon>
        <taxon>Malassezia</taxon>
    </lineage>
</organism>
<protein>
    <submittedName>
        <fullName evidence="1">Uncharacterized protein</fullName>
    </submittedName>
</protein>
<dbReference type="AlphaFoldDB" id="A8Q6E6"/>
<dbReference type="GeneID" id="5854263"/>
<dbReference type="KEGG" id="mgl:MGL_2942"/>
<dbReference type="VEuPathDB" id="FungiDB:MGL_2942"/>
<accession>A8Q6E6</accession>
<dbReference type="RefSeq" id="XP_001729956.1">
    <property type="nucleotide sequence ID" value="XM_001729904.1"/>
</dbReference>
<dbReference type="STRING" id="425265.A8Q6E6"/>
<gene>
    <name evidence="1" type="ORF">MGL_2942</name>
</gene>
<evidence type="ECO:0000313" key="2">
    <source>
        <dbReference type="Proteomes" id="UP000008837"/>
    </source>
</evidence>
<dbReference type="OMA" id="RILVCWE"/>
<proteinExistence type="predicted"/>
<dbReference type="OrthoDB" id="425925at2759"/>
<comment type="caution">
    <text evidence="1">The sequence shown here is derived from an EMBL/GenBank/DDBJ whole genome shotgun (WGS) entry which is preliminary data.</text>
</comment>
<dbReference type="Proteomes" id="UP000008837">
    <property type="component" value="Unassembled WGS sequence"/>
</dbReference>
<evidence type="ECO:0000313" key="1">
    <source>
        <dbReference type="EMBL" id="EDP42742.1"/>
    </source>
</evidence>
<dbReference type="InParanoid" id="A8Q6E6"/>
<keyword evidence="2" id="KW-1185">Reference proteome</keyword>